<dbReference type="PROSITE" id="PS00107">
    <property type="entry name" value="PROTEIN_KINASE_ATP"/>
    <property type="match status" value="1"/>
</dbReference>
<keyword evidence="2 10" id="KW-0723">Serine/threonine-protein kinase</keyword>
<dbReference type="PANTHER" id="PTHR47987:SF12">
    <property type="entry name" value="PROTEIN KINASE FAMILY PROTEIN"/>
    <property type="match status" value="1"/>
</dbReference>
<evidence type="ECO:0000313" key="14">
    <source>
        <dbReference type="Proteomes" id="UP000250235"/>
    </source>
</evidence>
<dbReference type="FunFam" id="1.10.510.10:FF:001023">
    <property type="entry name" value="Os07g0541700 protein"/>
    <property type="match status" value="1"/>
</dbReference>
<evidence type="ECO:0000256" key="7">
    <source>
        <dbReference type="ARBA" id="ARBA00047899"/>
    </source>
</evidence>
<dbReference type="GO" id="GO:0004674">
    <property type="term" value="F:protein serine/threonine kinase activity"/>
    <property type="evidence" value="ECO:0007669"/>
    <property type="project" value="UniProtKB-KW"/>
</dbReference>
<dbReference type="AlphaFoldDB" id="A0A2Z6ZYJ3"/>
<dbReference type="GO" id="GO:0005524">
    <property type="term" value="F:ATP binding"/>
    <property type="evidence" value="ECO:0007669"/>
    <property type="project" value="UniProtKB-UniRule"/>
</dbReference>
<dbReference type="PANTHER" id="PTHR47987">
    <property type="entry name" value="OS08G0249100 PROTEIN"/>
    <property type="match status" value="1"/>
</dbReference>
<name>A0A2Z6ZYJ3_9LAMI</name>
<dbReference type="Pfam" id="PF07714">
    <property type="entry name" value="PK_Tyr_Ser-Thr"/>
    <property type="match status" value="1"/>
</dbReference>
<reference evidence="12" key="2">
    <citation type="submission" date="2016-02" db="EMBL/GenBank/DDBJ databases">
        <authorList>
            <person name="Alioto T."/>
            <person name="Alioto T."/>
        </authorList>
    </citation>
    <scope>NUCLEOTIDE SEQUENCE</scope>
</reference>
<evidence type="ECO:0000256" key="5">
    <source>
        <dbReference type="ARBA" id="ARBA00022777"/>
    </source>
</evidence>
<dbReference type="PROSITE" id="PS00108">
    <property type="entry name" value="PROTEIN_KINASE_ST"/>
    <property type="match status" value="1"/>
</dbReference>
<evidence type="ECO:0000256" key="8">
    <source>
        <dbReference type="ARBA" id="ARBA00048679"/>
    </source>
</evidence>
<dbReference type="InterPro" id="IPR008271">
    <property type="entry name" value="Ser/Thr_kinase_AS"/>
</dbReference>
<dbReference type="InterPro" id="IPR011009">
    <property type="entry name" value="Kinase-like_dom_sf"/>
</dbReference>
<dbReference type="Gene3D" id="1.10.510.10">
    <property type="entry name" value="Transferase(Phosphotransferase) domain 1"/>
    <property type="match status" value="1"/>
</dbReference>
<dbReference type="EMBL" id="KQ997529">
    <property type="protein sequence ID" value="KZV44125.1"/>
    <property type="molecule type" value="Genomic_DNA"/>
</dbReference>
<organism evidence="12 14">
    <name type="scientific">Dorcoceras hygrometricum</name>
    <dbReference type="NCBI Taxonomy" id="472368"/>
    <lineage>
        <taxon>Eukaryota</taxon>
        <taxon>Viridiplantae</taxon>
        <taxon>Streptophyta</taxon>
        <taxon>Embryophyta</taxon>
        <taxon>Tracheophyta</taxon>
        <taxon>Spermatophyta</taxon>
        <taxon>Magnoliopsida</taxon>
        <taxon>eudicotyledons</taxon>
        <taxon>Gunneridae</taxon>
        <taxon>Pentapetalae</taxon>
        <taxon>asterids</taxon>
        <taxon>lamiids</taxon>
        <taxon>Lamiales</taxon>
        <taxon>Gesneriaceae</taxon>
        <taxon>Didymocarpoideae</taxon>
        <taxon>Trichosporeae</taxon>
        <taxon>Loxocarpinae</taxon>
        <taxon>Dorcoceras</taxon>
    </lineage>
</organism>
<keyword evidence="6 9" id="KW-0067">ATP-binding</keyword>
<proteinExistence type="inferred from homology"/>
<keyword evidence="14" id="KW-1185">Reference proteome</keyword>
<evidence type="ECO:0000256" key="1">
    <source>
        <dbReference type="ARBA" id="ARBA00012513"/>
    </source>
</evidence>
<keyword evidence="4 9" id="KW-0547">Nucleotide-binding</keyword>
<sequence length="282" mass="31451">MNQKDEGSISSPDSVLEHFLRTVGSQTDSSKESTSESESESVTTSAAFFSWLRIKSRRKLASLNPLASLKISNKFSCGINRSVGFSGNPNPLNDPSLQYFKPQWKNFTLSQLQKATNDFSRGNLIGKGGYADVYKGRLRGGGLVAVKRLTRGALGERMLDFLSELGIMGHLNHPNTAKMVGYGIEGGLFLVLELYPRGSLASMLQGSKEKLTWDIRYKVALGVAKGLLYLHEDCQRRIIHRDIKAANILLADDFEPQICDFGLAKWLPERWTHLRLRLVDLM</sequence>
<dbReference type="InterPro" id="IPR000719">
    <property type="entry name" value="Prot_kinase_dom"/>
</dbReference>
<evidence type="ECO:0000259" key="11">
    <source>
        <dbReference type="PROSITE" id="PS50011"/>
    </source>
</evidence>
<dbReference type="EMBL" id="KV021122">
    <property type="protein sequence ID" value="KZV14266.1"/>
    <property type="molecule type" value="Genomic_DNA"/>
</dbReference>
<evidence type="ECO:0000256" key="4">
    <source>
        <dbReference type="ARBA" id="ARBA00022741"/>
    </source>
</evidence>
<comment type="catalytic activity">
    <reaction evidence="7">
        <text>L-threonyl-[protein] + ATP = O-phospho-L-threonyl-[protein] + ADP + H(+)</text>
        <dbReference type="Rhea" id="RHEA:46608"/>
        <dbReference type="Rhea" id="RHEA-COMP:11060"/>
        <dbReference type="Rhea" id="RHEA-COMP:11605"/>
        <dbReference type="ChEBI" id="CHEBI:15378"/>
        <dbReference type="ChEBI" id="CHEBI:30013"/>
        <dbReference type="ChEBI" id="CHEBI:30616"/>
        <dbReference type="ChEBI" id="CHEBI:61977"/>
        <dbReference type="ChEBI" id="CHEBI:456216"/>
        <dbReference type="EC" id="2.7.11.1"/>
    </reaction>
</comment>
<accession>A0A2Z6ZYJ3</accession>
<dbReference type="PROSITE" id="PS50011">
    <property type="entry name" value="PROTEIN_KINASE_DOM"/>
    <property type="match status" value="1"/>
</dbReference>
<protein>
    <recommendedName>
        <fullName evidence="1">non-specific serine/threonine protein kinase</fullName>
        <ecNumber evidence="1">2.7.11.1</ecNumber>
    </recommendedName>
</protein>
<dbReference type="InterPro" id="IPR001245">
    <property type="entry name" value="Ser-Thr/Tyr_kinase_cat_dom"/>
</dbReference>
<evidence type="ECO:0000313" key="12">
    <source>
        <dbReference type="EMBL" id="KZV14266.1"/>
    </source>
</evidence>
<dbReference type="Proteomes" id="UP000250235">
    <property type="component" value="Unassembled WGS sequence"/>
</dbReference>
<comment type="similarity">
    <text evidence="10">Belongs to the protein kinase superfamily.</text>
</comment>
<dbReference type="SUPFAM" id="SSF56112">
    <property type="entry name" value="Protein kinase-like (PK-like)"/>
    <property type="match status" value="1"/>
</dbReference>
<keyword evidence="5" id="KW-0418">Kinase</keyword>
<dbReference type="InterPro" id="IPR046958">
    <property type="entry name" value="RBK1/2/STUNTED"/>
</dbReference>
<evidence type="ECO:0000256" key="2">
    <source>
        <dbReference type="ARBA" id="ARBA00022527"/>
    </source>
</evidence>
<dbReference type="OrthoDB" id="4062651at2759"/>
<evidence type="ECO:0000256" key="3">
    <source>
        <dbReference type="ARBA" id="ARBA00022679"/>
    </source>
</evidence>
<gene>
    <name evidence="13" type="ORF">F511_26404</name>
    <name evidence="12" type="ORF">F511_43973</name>
</gene>
<dbReference type="Gene3D" id="3.30.200.20">
    <property type="entry name" value="Phosphorylase Kinase, domain 1"/>
    <property type="match status" value="1"/>
</dbReference>
<feature type="binding site" evidence="9">
    <location>
        <position position="147"/>
    </location>
    <ligand>
        <name>ATP</name>
        <dbReference type="ChEBI" id="CHEBI:30616"/>
    </ligand>
</feature>
<feature type="domain" description="Protein kinase" evidence="11">
    <location>
        <begin position="119"/>
        <end position="282"/>
    </location>
</feature>
<keyword evidence="3" id="KW-0808">Transferase</keyword>
<evidence type="ECO:0000256" key="9">
    <source>
        <dbReference type="PROSITE-ProRule" id="PRU10141"/>
    </source>
</evidence>
<evidence type="ECO:0000256" key="6">
    <source>
        <dbReference type="ARBA" id="ARBA00022840"/>
    </source>
</evidence>
<dbReference type="InterPro" id="IPR017441">
    <property type="entry name" value="Protein_kinase_ATP_BS"/>
</dbReference>
<evidence type="ECO:0000256" key="10">
    <source>
        <dbReference type="RuleBase" id="RU000304"/>
    </source>
</evidence>
<dbReference type="EC" id="2.7.11.1" evidence="1"/>
<evidence type="ECO:0000313" key="13">
    <source>
        <dbReference type="EMBL" id="KZV44125.1"/>
    </source>
</evidence>
<reference evidence="12 14" key="1">
    <citation type="journal article" date="2015" name="Proc. Natl. Acad. Sci. U.S.A.">
        <title>The resurrection genome of Boea hygrometrica: A blueprint for survival of dehydration.</title>
        <authorList>
            <person name="Xiao L."/>
            <person name="Yang G."/>
            <person name="Zhang L."/>
            <person name="Yang X."/>
            <person name="Zhao S."/>
            <person name="Ji Z."/>
            <person name="Zhou Q."/>
            <person name="Hu M."/>
            <person name="Wang Y."/>
            <person name="Chen M."/>
            <person name="Xu Y."/>
            <person name="Jin H."/>
            <person name="Xiao X."/>
            <person name="Hu G."/>
            <person name="Bao F."/>
            <person name="Hu Y."/>
            <person name="Wan P."/>
            <person name="Li L."/>
            <person name="Deng X."/>
            <person name="Kuang T."/>
            <person name="Xiang C."/>
            <person name="Zhu J.K."/>
            <person name="Oliver M.J."/>
            <person name="He Y."/>
        </authorList>
    </citation>
    <scope>NUCLEOTIDE SEQUENCE [LARGE SCALE GENOMIC DNA]</scope>
    <source>
        <strain evidence="14">cv. XS01</strain>
    </source>
</reference>
<comment type="catalytic activity">
    <reaction evidence="8">
        <text>L-seryl-[protein] + ATP = O-phospho-L-seryl-[protein] + ADP + H(+)</text>
        <dbReference type="Rhea" id="RHEA:17989"/>
        <dbReference type="Rhea" id="RHEA-COMP:9863"/>
        <dbReference type="Rhea" id="RHEA-COMP:11604"/>
        <dbReference type="ChEBI" id="CHEBI:15378"/>
        <dbReference type="ChEBI" id="CHEBI:29999"/>
        <dbReference type="ChEBI" id="CHEBI:30616"/>
        <dbReference type="ChEBI" id="CHEBI:83421"/>
        <dbReference type="ChEBI" id="CHEBI:456216"/>
        <dbReference type="EC" id="2.7.11.1"/>
    </reaction>
</comment>
<dbReference type="SMART" id="SM00220">
    <property type="entry name" value="S_TKc"/>
    <property type="match status" value="1"/>
</dbReference>